<feature type="region of interest" description="Disordered" evidence="4">
    <location>
        <begin position="184"/>
        <end position="210"/>
    </location>
</feature>
<evidence type="ECO:0000256" key="1">
    <source>
        <dbReference type="ARBA" id="ARBA00010394"/>
    </source>
</evidence>
<comment type="similarity">
    <text evidence="1">Belongs to the importin alpha family.</text>
</comment>
<keyword evidence="6" id="KW-1185">Reference proteome</keyword>
<comment type="caution">
    <text evidence="5">The sequence shown here is derived from an EMBL/GenBank/DDBJ whole genome shotgun (WGS) entry which is preliminary data.</text>
</comment>
<evidence type="ECO:0008006" key="7">
    <source>
        <dbReference type="Google" id="ProtNLM"/>
    </source>
</evidence>
<dbReference type="InterPro" id="IPR011989">
    <property type="entry name" value="ARM-like"/>
</dbReference>
<protein>
    <recommendedName>
        <fullName evidence="7">Armadillo repeat protein</fullName>
    </recommendedName>
</protein>
<gene>
    <name evidence="5" type="ORF">PGO_125170</name>
</gene>
<reference evidence="6" key="1">
    <citation type="submission" date="2017-04" db="EMBL/GenBank/DDBJ databases">
        <title>Plasmodium gonderi genome.</title>
        <authorList>
            <person name="Arisue N."/>
            <person name="Honma H."/>
            <person name="Kawai S."/>
            <person name="Tougan T."/>
            <person name="Tanabe K."/>
            <person name="Horii T."/>
        </authorList>
    </citation>
    <scope>NUCLEOTIDE SEQUENCE [LARGE SCALE GENOMIC DNA]</scope>
    <source>
        <strain evidence="6">ATCC 30045</strain>
    </source>
</reference>
<keyword evidence="2" id="KW-0813">Transport</keyword>
<dbReference type="Proteomes" id="UP000195521">
    <property type="component" value="Unassembled WGS sequence"/>
</dbReference>
<dbReference type="RefSeq" id="XP_028545108.1">
    <property type="nucleotide sequence ID" value="XM_028689307.1"/>
</dbReference>
<sequence length="699" mass="78980">MDNSNFNNPSSSANMSFFLNNNVNNVNMISKANNNSNNCNRSFMNDGQGPNNDSFNHLNKNDESIDILVNQMENSFSISTDIIKNVSNLLESTKVDEKIKGIRLVYASLHYKYKNNADYKKNLLNRGCVMLNMQEKNEVDNLDSVEGTNNTNEHQNSYNNFLGNNYNRESVGFFSNKNDPRGGISGNGSSVGSNKPNDNDPTHSNHSNNILNNFSGNDQINLKVLNSMIFANYKSINNVDEYFDLLDKCLTRENVVDINLSDIFEMNIISIIKSLLYNYIFHNDEIIVEALTLLIIIFGCCGSGEKIKQDIVDELYTCSAYMLKNICQKSCEKVYTPLIVQLIIALIRTILIYDIMKLKNDLIDNKGIVEILLKAVENIPNLNGVRVCYTLVVYGLKMFYVSTCQIYEKSFLRELEIIINYLSTCIKMNDERVLFLTSSTCITICENQIGIEVLLKTDILHNAVILCESAYPDLAFEALSIISKIAYAANHQQICILISCNVIKALKKILNNMKIKPGARARACNALGNIGCETASEVELLIKNDVFPLLVDIFQTDNDFNTKIEAAYAVCACLSKANQKQVGYIISCTATTNRLGQNICMQLIADMLELVSESDPMNNGSVKLCKSILRGLENILDKGDDETRDLSLWENPYVFMFKEVQGDIKLFQMQFFPEYYVVTKTYDILAKYFSLTSTWNNRK</sequence>
<name>A0A1Y1JJ39_PLAGO</name>
<evidence type="ECO:0000313" key="6">
    <source>
        <dbReference type="Proteomes" id="UP000195521"/>
    </source>
</evidence>
<dbReference type="Gene3D" id="1.25.10.10">
    <property type="entry name" value="Leucine-rich Repeat Variant"/>
    <property type="match status" value="1"/>
</dbReference>
<keyword evidence="3" id="KW-0653">Protein transport</keyword>
<proteinExistence type="inferred from homology"/>
<dbReference type="GO" id="GO:0015031">
    <property type="term" value="P:protein transport"/>
    <property type="evidence" value="ECO:0007669"/>
    <property type="project" value="UniProtKB-KW"/>
</dbReference>
<dbReference type="EMBL" id="BDQF01000013">
    <property type="protein sequence ID" value="GAW82519.1"/>
    <property type="molecule type" value="Genomic_DNA"/>
</dbReference>
<evidence type="ECO:0000256" key="3">
    <source>
        <dbReference type="ARBA" id="ARBA00022927"/>
    </source>
</evidence>
<evidence type="ECO:0000256" key="4">
    <source>
        <dbReference type="SAM" id="MobiDB-lite"/>
    </source>
</evidence>
<dbReference type="OrthoDB" id="29145at2759"/>
<organism evidence="5 6">
    <name type="scientific">Plasmodium gonderi</name>
    <dbReference type="NCBI Taxonomy" id="77519"/>
    <lineage>
        <taxon>Eukaryota</taxon>
        <taxon>Sar</taxon>
        <taxon>Alveolata</taxon>
        <taxon>Apicomplexa</taxon>
        <taxon>Aconoidasida</taxon>
        <taxon>Haemosporida</taxon>
        <taxon>Plasmodiidae</taxon>
        <taxon>Plasmodium</taxon>
        <taxon>Plasmodium (Plasmodium)</taxon>
    </lineage>
</organism>
<dbReference type="OMA" id="KCLTREN"/>
<accession>A0A1Y1JJ39</accession>
<dbReference type="SUPFAM" id="SSF48371">
    <property type="entry name" value="ARM repeat"/>
    <property type="match status" value="1"/>
</dbReference>
<dbReference type="PANTHER" id="PTHR23316">
    <property type="entry name" value="IMPORTIN ALPHA"/>
    <property type="match status" value="1"/>
</dbReference>
<dbReference type="AlphaFoldDB" id="A0A1Y1JJ39"/>
<evidence type="ECO:0000256" key="2">
    <source>
        <dbReference type="ARBA" id="ARBA00022448"/>
    </source>
</evidence>
<evidence type="ECO:0000313" key="5">
    <source>
        <dbReference type="EMBL" id="GAW82519.1"/>
    </source>
</evidence>
<dbReference type="GeneID" id="39749256"/>
<dbReference type="InterPro" id="IPR016024">
    <property type="entry name" value="ARM-type_fold"/>
</dbReference>